<organism evidence="1 2">
    <name type="scientific">Porites lobata</name>
    <dbReference type="NCBI Taxonomy" id="104759"/>
    <lineage>
        <taxon>Eukaryota</taxon>
        <taxon>Metazoa</taxon>
        <taxon>Cnidaria</taxon>
        <taxon>Anthozoa</taxon>
        <taxon>Hexacorallia</taxon>
        <taxon>Scleractinia</taxon>
        <taxon>Fungiina</taxon>
        <taxon>Poritidae</taxon>
        <taxon>Porites</taxon>
    </lineage>
</organism>
<comment type="caution">
    <text evidence="1">The sequence shown here is derived from an EMBL/GenBank/DDBJ whole genome shotgun (WGS) entry which is preliminary data.</text>
</comment>
<evidence type="ECO:0000313" key="1">
    <source>
        <dbReference type="EMBL" id="CAH3187413.1"/>
    </source>
</evidence>
<dbReference type="Proteomes" id="UP001159405">
    <property type="component" value="Unassembled WGS sequence"/>
</dbReference>
<proteinExistence type="predicted"/>
<evidence type="ECO:0000313" key="2">
    <source>
        <dbReference type="Proteomes" id="UP001159405"/>
    </source>
</evidence>
<protein>
    <submittedName>
        <fullName evidence="1">Uncharacterized protein</fullName>
    </submittedName>
</protein>
<reference evidence="1 2" key="1">
    <citation type="submission" date="2022-05" db="EMBL/GenBank/DDBJ databases">
        <authorList>
            <consortium name="Genoscope - CEA"/>
            <person name="William W."/>
        </authorList>
    </citation>
    <scope>NUCLEOTIDE SEQUENCE [LARGE SCALE GENOMIC DNA]</scope>
</reference>
<gene>
    <name evidence="1" type="ORF">PLOB_00037496</name>
</gene>
<sequence length="66" mass="7753">VHKTLKFHSFPENEKINCKWHVSHCVCSSHFHGRHMYGSTNIPAIFARRDLKMWPVDISHLLVKEA</sequence>
<feature type="non-terminal residue" evidence="1">
    <location>
        <position position="66"/>
    </location>
</feature>
<feature type="non-terminal residue" evidence="1">
    <location>
        <position position="1"/>
    </location>
</feature>
<name>A0ABN8SCD2_9CNID</name>
<keyword evidence="2" id="KW-1185">Reference proteome</keyword>
<dbReference type="EMBL" id="CALNXK010000541">
    <property type="protein sequence ID" value="CAH3187413.1"/>
    <property type="molecule type" value="Genomic_DNA"/>
</dbReference>
<accession>A0ABN8SCD2</accession>